<dbReference type="OrthoDB" id="35908at2157"/>
<keyword evidence="3" id="KW-1185">Reference proteome</keyword>
<keyword evidence="2" id="KW-0647">Proteasome</keyword>
<gene>
    <name evidence="2" type="ORF">DV733_13290</name>
</gene>
<dbReference type="RefSeq" id="WP_049992467.1">
    <property type="nucleotide sequence ID" value="NZ_CP031310.1"/>
</dbReference>
<sequence length="245" mass="26236">MAHVSIHREDIELEDPVLVEGLPGLGLVGKIAVDHLVDAFEMAHYASCHCKGLPEVAVYDADGHGVEPPVRIHADERRNLLVLQSDIPISPSAAEEFASCVTGWFAEVDALPLFVTGTQRRDQETTDVFGIATGDAGSRLDDLGVKTPGERGVVSGPTGALVYQASMNDLDSLGFIVEASPQFPDPAAAKALLERAVEPVADIEVDTDALIERAQEISEAKEKLAKRMQEAGDERSQAQPVGMFQ</sequence>
<dbReference type="SUPFAM" id="SSF159659">
    <property type="entry name" value="Cgl1923-like"/>
    <property type="match status" value="1"/>
</dbReference>
<dbReference type="GO" id="GO:0000502">
    <property type="term" value="C:proteasome complex"/>
    <property type="evidence" value="ECO:0007669"/>
    <property type="project" value="UniProtKB-KW"/>
</dbReference>
<evidence type="ECO:0000256" key="1">
    <source>
        <dbReference type="SAM" id="MobiDB-lite"/>
    </source>
</evidence>
<dbReference type="PANTHER" id="PTHR35610">
    <property type="entry name" value="3-ISOPROPYLMALATE DEHYDRATASE-RELATED"/>
    <property type="match status" value="1"/>
</dbReference>
<feature type="region of interest" description="Disordered" evidence="1">
    <location>
        <begin position="222"/>
        <end position="245"/>
    </location>
</feature>
<name>A0A4D6HF10_9EURY</name>
<accession>A0A4D6HF10</accession>
<protein>
    <submittedName>
        <fullName evidence="2">Proteasome assembly chaperone family protein</fullName>
    </submittedName>
</protein>
<dbReference type="STRING" id="1457250.GCA_000755225_01517"/>
<reference evidence="2 3" key="1">
    <citation type="journal article" date="2019" name="Nat. Commun.">
        <title>A new type of DNA phosphorothioation-based antiviral system in archaea.</title>
        <authorList>
            <person name="Xiong L."/>
            <person name="Liu S."/>
            <person name="Chen S."/>
            <person name="Xiao Y."/>
            <person name="Zhu B."/>
            <person name="Gao Y."/>
            <person name="Zhang Y."/>
            <person name="Chen B."/>
            <person name="Luo J."/>
            <person name="Deng Z."/>
            <person name="Chen X."/>
            <person name="Wang L."/>
            <person name="Chen S."/>
        </authorList>
    </citation>
    <scope>NUCLEOTIDE SEQUENCE [LARGE SCALE GENOMIC DNA]</scope>
    <source>
        <strain evidence="2 3">CBA1105</strain>
    </source>
</reference>
<evidence type="ECO:0000313" key="2">
    <source>
        <dbReference type="EMBL" id="QCC52141.1"/>
    </source>
</evidence>
<dbReference type="EMBL" id="CP031310">
    <property type="protein sequence ID" value="QCC52141.1"/>
    <property type="molecule type" value="Genomic_DNA"/>
</dbReference>
<dbReference type="Proteomes" id="UP000296706">
    <property type="component" value="Chromosome"/>
</dbReference>
<feature type="compositionally biased region" description="Basic and acidic residues" evidence="1">
    <location>
        <begin position="222"/>
        <end position="236"/>
    </location>
</feature>
<dbReference type="PANTHER" id="PTHR35610:SF8">
    <property type="entry name" value="3-ISOPROPYLMALATE DEHYDRATASE"/>
    <property type="match status" value="1"/>
</dbReference>
<dbReference type="AlphaFoldDB" id="A0A4D6HF10"/>
<proteinExistence type="predicted"/>
<dbReference type="GeneID" id="39848853"/>
<dbReference type="Pfam" id="PF09754">
    <property type="entry name" value="PAC2"/>
    <property type="match status" value="1"/>
</dbReference>
<dbReference type="InterPro" id="IPR019151">
    <property type="entry name" value="Proteasome_assmbl_chaperone_2"/>
</dbReference>
<organism evidence="2 3">
    <name type="scientific">Halapricum salinum</name>
    <dbReference type="NCBI Taxonomy" id="1457250"/>
    <lineage>
        <taxon>Archaea</taxon>
        <taxon>Methanobacteriati</taxon>
        <taxon>Methanobacteriota</taxon>
        <taxon>Stenosarchaea group</taxon>
        <taxon>Halobacteria</taxon>
        <taxon>Halobacteriales</taxon>
        <taxon>Haloarculaceae</taxon>
        <taxon>Halapricum</taxon>
    </lineage>
</organism>
<evidence type="ECO:0000313" key="3">
    <source>
        <dbReference type="Proteomes" id="UP000296706"/>
    </source>
</evidence>
<dbReference type="KEGG" id="hsn:DV733_13290"/>
<dbReference type="Gene3D" id="3.40.50.10900">
    <property type="entry name" value="PAC-like subunit"/>
    <property type="match status" value="1"/>
</dbReference>
<dbReference type="InterPro" id="IPR038389">
    <property type="entry name" value="PSMG2_sf"/>
</dbReference>